<dbReference type="FunFam" id="3.50.7.10:FF:000001">
    <property type="entry name" value="60 kDa chaperonin"/>
    <property type="match status" value="1"/>
</dbReference>
<dbReference type="Gene3D" id="3.50.7.10">
    <property type="entry name" value="GroEL"/>
    <property type="match status" value="1"/>
</dbReference>
<dbReference type="GO" id="GO:0140662">
    <property type="term" value="F:ATP-dependent protein folding chaperone"/>
    <property type="evidence" value="ECO:0007669"/>
    <property type="project" value="InterPro"/>
</dbReference>
<keyword evidence="5 6" id="KW-0413">Isomerase</keyword>
<dbReference type="Gene3D" id="3.30.260.10">
    <property type="entry name" value="TCP-1-like chaperonin intermediate domain"/>
    <property type="match status" value="1"/>
</dbReference>
<feature type="binding site" evidence="6">
    <location>
        <position position="51"/>
    </location>
    <ligand>
        <name>ATP</name>
        <dbReference type="ChEBI" id="CHEBI:30616"/>
    </ligand>
</feature>
<dbReference type="InterPro" id="IPR002423">
    <property type="entry name" value="Cpn60/GroEL/TCP-1"/>
</dbReference>
<organism evidence="10">
    <name type="scientific">Eiseniibacteriota bacterium</name>
    <dbReference type="NCBI Taxonomy" id="2212470"/>
    <lineage>
        <taxon>Bacteria</taxon>
        <taxon>Candidatus Eiseniibacteriota</taxon>
    </lineage>
</organism>
<evidence type="ECO:0000256" key="8">
    <source>
        <dbReference type="RuleBase" id="RU000419"/>
    </source>
</evidence>
<accession>A0A832IAS3</accession>
<evidence type="ECO:0000256" key="2">
    <source>
        <dbReference type="ARBA" id="ARBA00022741"/>
    </source>
</evidence>
<dbReference type="NCBIfam" id="NF009489">
    <property type="entry name" value="PRK12851.1"/>
    <property type="match status" value="1"/>
</dbReference>
<evidence type="ECO:0000256" key="7">
    <source>
        <dbReference type="RuleBase" id="RU000418"/>
    </source>
</evidence>
<comment type="caution">
    <text evidence="6">Lacks conserved residue(s) required for the propagation of feature annotation.</text>
</comment>
<comment type="subunit">
    <text evidence="6 8">Forms a cylinder of 14 subunits composed of two heptameric rings stacked back-to-back. Interacts with the co-chaperonin GroES.</text>
</comment>
<keyword evidence="3 6" id="KW-0067">ATP-binding</keyword>
<evidence type="ECO:0000256" key="4">
    <source>
        <dbReference type="ARBA" id="ARBA00023186"/>
    </source>
</evidence>
<dbReference type="GO" id="GO:0051082">
    <property type="term" value="F:unfolded protein binding"/>
    <property type="evidence" value="ECO:0007669"/>
    <property type="project" value="UniProtKB-UniRule"/>
</dbReference>
<reference evidence="10" key="1">
    <citation type="journal article" date="2020" name="mSystems">
        <title>Genome- and Community-Level Interaction Insights into Carbon Utilization and Element Cycling Functions of Hydrothermarchaeota in Hydrothermal Sediment.</title>
        <authorList>
            <person name="Zhou Z."/>
            <person name="Liu Y."/>
            <person name="Xu W."/>
            <person name="Pan J."/>
            <person name="Luo Z.H."/>
            <person name="Li M."/>
        </authorList>
    </citation>
    <scope>NUCLEOTIDE SEQUENCE [LARGE SCALE GENOMIC DNA]</scope>
    <source>
        <strain evidence="10">SpSt-381</strain>
    </source>
</reference>
<dbReference type="NCBIfam" id="TIGR02348">
    <property type="entry name" value="GroEL"/>
    <property type="match status" value="1"/>
</dbReference>
<dbReference type="SUPFAM" id="SSF54849">
    <property type="entry name" value="GroEL-intermediate domain like"/>
    <property type="match status" value="1"/>
</dbReference>
<comment type="similarity">
    <text evidence="1 6 7">Belongs to the chaperonin (HSP60) family.</text>
</comment>
<gene>
    <name evidence="6 10" type="primary">groL</name>
    <name evidence="6" type="synonym">groEL</name>
    <name evidence="10" type="ORF">ENR23_09365</name>
</gene>
<dbReference type="GO" id="GO:0005524">
    <property type="term" value="F:ATP binding"/>
    <property type="evidence" value="ECO:0007669"/>
    <property type="project" value="UniProtKB-UniRule"/>
</dbReference>
<dbReference type="GO" id="GO:0005737">
    <property type="term" value="C:cytoplasm"/>
    <property type="evidence" value="ECO:0007669"/>
    <property type="project" value="UniProtKB-SubCell"/>
</dbReference>
<dbReference type="PRINTS" id="PR00298">
    <property type="entry name" value="CHAPERONIN60"/>
</dbReference>
<dbReference type="InterPro" id="IPR018370">
    <property type="entry name" value="Chaperonin_Cpn60_CS"/>
</dbReference>
<dbReference type="Pfam" id="PF00118">
    <property type="entry name" value="Cpn60_TCP1"/>
    <property type="match status" value="1"/>
</dbReference>
<protein>
    <recommendedName>
        <fullName evidence="6">Chaperonin GroEL</fullName>
        <ecNumber evidence="6">5.6.1.7</ecNumber>
    </recommendedName>
    <alternativeName>
        <fullName evidence="6">60 kDa chaperonin</fullName>
    </alternativeName>
    <alternativeName>
        <fullName evidence="6">Chaperonin-60</fullName>
        <shortName evidence="6">Cpn60</shortName>
    </alternativeName>
</protein>
<evidence type="ECO:0000256" key="5">
    <source>
        <dbReference type="ARBA" id="ARBA00023235"/>
    </source>
</evidence>
<keyword evidence="4 6" id="KW-0143">Chaperone</keyword>
<dbReference type="EC" id="5.6.1.7" evidence="6"/>
<dbReference type="PROSITE" id="PS00296">
    <property type="entry name" value="CHAPERONINS_CPN60"/>
    <property type="match status" value="1"/>
</dbReference>
<dbReference type="InterPro" id="IPR001844">
    <property type="entry name" value="Cpn60/GroEL"/>
</dbReference>
<dbReference type="EMBL" id="DSQF01000019">
    <property type="protein sequence ID" value="HGZ43617.1"/>
    <property type="molecule type" value="Genomic_DNA"/>
</dbReference>
<dbReference type="SUPFAM" id="SSF48592">
    <property type="entry name" value="GroEL equatorial domain-like"/>
    <property type="match status" value="1"/>
</dbReference>
<feature type="binding site" evidence="6">
    <location>
        <begin position="30"/>
        <end position="33"/>
    </location>
    <ligand>
        <name>ATP</name>
        <dbReference type="ChEBI" id="CHEBI:30616"/>
    </ligand>
</feature>
<dbReference type="NCBIfam" id="NF000592">
    <property type="entry name" value="PRK00013.1"/>
    <property type="match status" value="1"/>
</dbReference>
<evidence type="ECO:0000256" key="9">
    <source>
        <dbReference type="SAM" id="Coils"/>
    </source>
</evidence>
<comment type="function">
    <text evidence="6 8">Together with its co-chaperonin GroES, plays an essential role in assisting protein folding. The GroEL-GroES system forms a nano-cage that allows encapsulation of the non-native substrate proteins and provides a physical environment optimized to promote and accelerate protein folding.</text>
</comment>
<evidence type="ECO:0000256" key="1">
    <source>
        <dbReference type="ARBA" id="ARBA00006607"/>
    </source>
</evidence>
<feature type="binding site" evidence="6">
    <location>
        <begin position="87"/>
        <end position="91"/>
    </location>
    <ligand>
        <name>ATP</name>
        <dbReference type="ChEBI" id="CHEBI:30616"/>
    </ligand>
</feature>
<dbReference type="InterPro" id="IPR027410">
    <property type="entry name" value="TCP-1-like_intermed_sf"/>
</dbReference>
<dbReference type="SUPFAM" id="SSF52029">
    <property type="entry name" value="GroEL apical domain-like"/>
    <property type="match status" value="1"/>
</dbReference>
<feature type="coiled-coil region" evidence="9">
    <location>
        <begin position="339"/>
        <end position="366"/>
    </location>
</feature>
<dbReference type="AlphaFoldDB" id="A0A832IAS3"/>
<dbReference type="GO" id="GO:0042026">
    <property type="term" value="P:protein refolding"/>
    <property type="evidence" value="ECO:0007669"/>
    <property type="project" value="UniProtKB-UniRule"/>
</dbReference>
<dbReference type="PANTHER" id="PTHR45633">
    <property type="entry name" value="60 KDA HEAT SHOCK PROTEIN, MITOCHONDRIAL"/>
    <property type="match status" value="1"/>
</dbReference>
<dbReference type="InterPro" id="IPR027413">
    <property type="entry name" value="GROEL-like_equatorial_sf"/>
</dbReference>
<keyword evidence="6" id="KW-0963">Cytoplasm</keyword>
<dbReference type="HAMAP" id="MF_00600">
    <property type="entry name" value="CH60"/>
    <property type="match status" value="1"/>
</dbReference>
<evidence type="ECO:0000256" key="3">
    <source>
        <dbReference type="ARBA" id="ARBA00022840"/>
    </source>
</evidence>
<dbReference type="GO" id="GO:0016853">
    <property type="term" value="F:isomerase activity"/>
    <property type="evidence" value="ECO:0007669"/>
    <property type="project" value="UniProtKB-KW"/>
</dbReference>
<name>A0A832IAS3_UNCEI</name>
<keyword evidence="9" id="KW-0175">Coiled coil</keyword>
<proteinExistence type="inferred from homology"/>
<feature type="binding site" evidence="6">
    <location>
        <position position="499"/>
    </location>
    <ligand>
        <name>ATP</name>
        <dbReference type="ChEBI" id="CHEBI:30616"/>
    </ligand>
</feature>
<evidence type="ECO:0000313" key="10">
    <source>
        <dbReference type="EMBL" id="HGZ43617.1"/>
    </source>
</evidence>
<evidence type="ECO:0000256" key="6">
    <source>
        <dbReference type="HAMAP-Rule" id="MF_00600"/>
    </source>
</evidence>
<dbReference type="Gene3D" id="1.10.560.10">
    <property type="entry name" value="GroEL-like equatorial domain"/>
    <property type="match status" value="1"/>
</dbReference>
<sequence length="548" mass="59260">MAAKQLLFSEQARQEILAGVEMLAKAVKVTLGPRGRNVVLDKKWGSPTVTKDGVTVAKEIELEEPYRNMGAQMVREVASKTSDVAGDGTTTATVLAEAIFREGLKNVTAGSSPMYIKRGIDRAVEVVVEELKKLSKPVKDNKEIEQVATISANSDKKIGEIIAEAMSKVGKDGTITVEEARSVETTLDVVEGMQFDKGYISPYFVTEKENMEAVLEDAFILLYEKKLSNMKDLLPILEKIAQRSKPLLIIAEDVEGEALATLVVNKLRGTLAVCAVKAPGFGDRRKAMMEDIAVLTGGKVISEDLGIKLENVRIEDLGRAKRIVVDKENTTIVEGAGKKADIQGRIAQIKREIEETTSDYDREKLQERLAKLAGGVAVVNVGAATETEMKEKKARVEDALHATRAAVEEGIVPGGGVAYLRTLGALEKLSKELEGDERVGVNIVKRALEQPLRTLCENAGLEGSVIVEKVKEYKGEEKFTGFDVDGERYVDMFKAGIIDPTKVSRTALQNAASVASLLLTTEALVTEIPEKKKPAAPAGGGGYGGEDF</sequence>
<dbReference type="InterPro" id="IPR027409">
    <property type="entry name" value="GroEL-like_apical_dom_sf"/>
</dbReference>
<keyword evidence="2 6" id="KW-0547">Nucleotide-binding</keyword>
<dbReference type="CDD" id="cd03344">
    <property type="entry name" value="GroEL"/>
    <property type="match status" value="1"/>
</dbReference>
<dbReference type="NCBIfam" id="NF009488">
    <property type="entry name" value="PRK12850.1"/>
    <property type="match status" value="1"/>
</dbReference>
<dbReference type="NCBIfam" id="NF009487">
    <property type="entry name" value="PRK12849.1"/>
    <property type="match status" value="1"/>
</dbReference>
<comment type="caution">
    <text evidence="10">The sequence shown here is derived from an EMBL/GenBank/DDBJ whole genome shotgun (WGS) entry which is preliminary data.</text>
</comment>
<comment type="subcellular location">
    <subcellularLocation>
        <location evidence="6">Cytoplasm</location>
    </subcellularLocation>
</comment>
<feature type="binding site" evidence="6">
    <location>
        <position position="415"/>
    </location>
    <ligand>
        <name>ATP</name>
        <dbReference type="ChEBI" id="CHEBI:30616"/>
    </ligand>
</feature>